<sequence>MSKYKKKPVVIEAIQWNPFEMTCADVLHHFDLDKNTEIINYSYRYAGCLEISTLEGNMTVSEGDYIIRGVKGEYYPCKPYIFEATYEPVEEGIGDE</sequence>
<protein>
    <recommendedName>
        <fullName evidence="3">Phage protein</fullName>
    </recommendedName>
</protein>
<keyword evidence="2" id="KW-1185">Reference proteome</keyword>
<dbReference type="EMBL" id="JAMDLY010000012">
    <property type="protein sequence ID" value="MCY9530559.1"/>
    <property type="molecule type" value="Genomic_DNA"/>
</dbReference>
<accession>A0ABT4E9Z3</accession>
<comment type="caution">
    <text evidence="1">The sequence shown here is derived from an EMBL/GenBank/DDBJ whole genome shotgun (WGS) entry which is preliminary data.</text>
</comment>
<evidence type="ECO:0008006" key="3">
    <source>
        <dbReference type="Google" id="ProtNLM"/>
    </source>
</evidence>
<evidence type="ECO:0000313" key="2">
    <source>
        <dbReference type="Proteomes" id="UP001527090"/>
    </source>
</evidence>
<proteinExistence type="predicted"/>
<organism evidence="1 2">
    <name type="scientific">Paenibacillus alvei</name>
    <name type="common">Bacillus alvei</name>
    <dbReference type="NCBI Taxonomy" id="44250"/>
    <lineage>
        <taxon>Bacteria</taxon>
        <taxon>Bacillati</taxon>
        <taxon>Bacillota</taxon>
        <taxon>Bacilli</taxon>
        <taxon>Bacillales</taxon>
        <taxon>Paenibacillaceae</taxon>
        <taxon>Paenibacillus</taxon>
    </lineage>
</organism>
<evidence type="ECO:0000313" key="1">
    <source>
        <dbReference type="EMBL" id="MCY9530559.1"/>
    </source>
</evidence>
<gene>
    <name evidence="1" type="ORF">M5X04_14650</name>
</gene>
<dbReference type="Proteomes" id="UP001527090">
    <property type="component" value="Unassembled WGS sequence"/>
</dbReference>
<name>A0ABT4E9Z3_PAEAL</name>
<reference evidence="1 2" key="1">
    <citation type="submission" date="2022-05" db="EMBL/GenBank/DDBJ databases">
        <title>Genome Sequencing of Bee-Associated Microbes.</title>
        <authorList>
            <person name="Dunlap C."/>
        </authorList>
    </citation>
    <scope>NUCLEOTIDE SEQUENCE [LARGE SCALE GENOMIC DNA]</scope>
    <source>
        <strain evidence="1 2">NRRL NRS-750</strain>
    </source>
</reference>
<dbReference type="RefSeq" id="WP_268632312.1">
    <property type="nucleotide sequence ID" value="NZ_JAMDLY010000012.1"/>
</dbReference>